<dbReference type="GO" id="GO:0038023">
    <property type="term" value="F:signaling receptor activity"/>
    <property type="evidence" value="ECO:0007669"/>
    <property type="project" value="InterPro"/>
</dbReference>
<gene>
    <name evidence="3" type="primary">PRU1_1</name>
    <name evidence="3" type="ORF">g.12958</name>
</gene>
<dbReference type="CDD" id="cd07816">
    <property type="entry name" value="Bet_v1-like"/>
    <property type="match status" value="1"/>
</dbReference>
<dbReference type="GO" id="GO:0005737">
    <property type="term" value="C:cytoplasm"/>
    <property type="evidence" value="ECO:0007669"/>
    <property type="project" value="TreeGrafter"/>
</dbReference>
<dbReference type="PANTHER" id="PTHR31213">
    <property type="entry name" value="OS08G0374000 PROTEIN-RELATED"/>
    <property type="match status" value="1"/>
</dbReference>
<dbReference type="AlphaFoldDB" id="A0A1D1Y3P9"/>
<proteinExistence type="inferred from homology"/>
<dbReference type="InterPro" id="IPR023393">
    <property type="entry name" value="START-like_dom_sf"/>
</dbReference>
<dbReference type="GO" id="GO:0010427">
    <property type="term" value="F:abscisic acid binding"/>
    <property type="evidence" value="ECO:0007669"/>
    <property type="project" value="InterPro"/>
</dbReference>
<reference evidence="3" key="1">
    <citation type="submission" date="2015-07" db="EMBL/GenBank/DDBJ databases">
        <title>Transcriptome Assembly of Anthurium amnicola.</title>
        <authorList>
            <person name="Suzuki J."/>
        </authorList>
    </citation>
    <scope>NUCLEOTIDE SEQUENCE</scope>
</reference>
<organism evidence="3">
    <name type="scientific">Anthurium amnicola</name>
    <dbReference type="NCBI Taxonomy" id="1678845"/>
    <lineage>
        <taxon>Eukaryota</taxon>
        <taxon>Viridiplantae</taxon>
        <taxon>Streptophyta</taxon>
        <taxon>Embryophyta</taxon>
        <taxon>Tracheophyta</taxon>
        <taxon>Spermatophyta</taxon>
        <taxon>Magnoliopsida</taxon>
        <taxon>Liliopsida</taxon>
        <taxon>Araceae</taxon>
        <taxon>Pothoideae</taxon>
        <taxon>Potheae</taxon>
        <taxon>Anthurium</taxon>
    </lineage>
</organism>
<dbReference type="InterPro" id="IPR024949">
    <property type="entry name" value="Bet_v_I_allergen"/>
</dbReference>
<dbReference type="GO" id="GO:0006952">
    <property type="term" value="P:defense response"/>
    <property type="evidence" value="ECO:0007669"/>
    <property type="project" value="InterPro"/>
</dbReference>
<dbReference type="EMBL" id="GDJX01018689">
    <property type="protein sequence ID" value="JAT49247.1"/>
    <property type="molecule type" value="Transcribed_RNA"/>
</dbReference>
<accession>A0A1D1Y3P9</accession>
<evidence type="ECO:0000259" key="2">
    <source>
        <dbReference type="Pfam" id="PF00407"/>
    </source>
</evidence>
<dbReference type="InterPro" id="IPR000916">
    <property type="entry name" value="Bet_v_I/MLP"/>
</dbReference>
<evidence type="ECO:0000256" key="1">
    <source>
        <dbReference type="ARBA" id="ARBA00009744"/>
    </source>
</evidence>
<dbReference type="GO" id="GO:0009738">
    <property type="term" value="P:abscisic acid-activated signaling pathway"/>
    <property type="evidence" value="ECO:0007669"/>
    <property type="project" value="InterPro"/>
</dbReference>
<feature type="domain" description="Bet v I/Major latex protein" evidence="2">
    <location>
        <begin position="4"/>
        <end position="153"/>
    </location>
</feature>
<dbReference type="FunFam" id="3.30.530.20:FF:000007">
    <property type="entry name" value="Major pollen allergen Bet v 1-A"/>
    <property type="match status" value="1"/>
</dbReference>
<dbReference type="GO" id="GO:0005634">
    <property type="term" value="C:nucleus"/>
    <property type="evidence" value="ECO:0007669"/>
    <property type="project" value="TreeGrafter"/>
</dbReference>
<name>A0A1D1Y3P9_9ARAE</name>
<dbReference type="PANTHER" id="PTHR31213:SF201">
    <property type="entry name" value="OS03G0300400 PROTEIN"/>
    <property type="match status" value="1"/>
</dbReference>
<dbReference type="Gene3D" id="3.30.530.20">
    <property type="match status" value="1"/>
</dbReference>
<evidence type="ECO:0000313" key="3">
    <source>
        <dbReference type="EMBL" id="JAT49247.1"/>
    </source>
</evidence>
<dbReference type="GO" id="GO:0004864">
    <property type="term" value="F:protein phosphatase inhibitor activity"/>
    <property type="evidence" value="ECO:0007669"/>
    <property type="project" value="InterPro"/>
</dbReference>
<dbReference type="SUPFAM" id="SSF55961">
    <property type="entry name" value="Bet v1-like"/>
    <property type="match status" value="1"/>
</dbReference>
<dbReference type="Pfam" id="PF00407">
    <property type="entry name" value="Bet_v_1"/>
    <property type="match status" value="1"/>
</dbReference>
<dbReference type="PRINTS" id="PR00634">
    <property type="entry name" value="BETALLERGEN"/>
</dbReference>
<protein>
    <submittedName>
        <fullName evidence="3">Major allergen Pru ar 1</fullName>
    </submittedName>
</protein>
<comment type="similarity">
    <text evidence="1">Belongs to the BetVI family.</text>
</comment>
<dbReference type="InterPro" id="IPR050279">
    <property type="entry name" value="Plant_def-hormone_signal"/>
</dbReference>
<sequence length="158" mass="17244">MTGYSVEFPTQVAASRLFRVSALESHNIVPKIIPEIVSSASVVHGNGDLGTVTLFKFTDAVPYDCIKERLDVLDKKNLEYTHTLLEGGPLGRKLQSGTYNVKFQPTADGGSVVKITVDCHPKPGVELTEEDMKVDKEDILGMFKAVEAYLLANPDAYA</sequence>